<dbReference type="RefSeq" id="WP_168037843.1">
    <property type="nucleotide sequence ID" value="NZ_JAATJH010000004.1"/>
</dbReference>
<name>A0ABX0XCT5_9BACT</name>
<evidence type="ECO:0000256" key="1">
    <source>
        <dbReference type="SAM" id="Phobius"/>
    </source>
</evidence>
<feature type="transmembrane region" description="Helical" evidence="1">
    <location>
        <begin position="6"/>
        <end position="24"/>
    </location>
</feature>
<evidence type="ECO:0000313" key="2">
    <source>
        <dbReference type="EMBL" id="NJC27075.1"/>
    </source>
</evidence>
<evidence type="ECO:0000313" key="3">
    <source>
        <dbReference type="Proteomes" id="UP000770785"/>
    </source>
</evidence>
<sequence>MNPVRATYLSCAALIAMGILLTVSTNEVYSALMLLPAVAAAGVYSLSPQIMWWWWQRNPPDLPTELASLLDRFDLYRKLDVAGKREFRRRTFMIKEGTYLHGQAIDEFPEDVRIMVAASAATITYHRPEFLLEHFDTIIFYRHRFPTPLHEVLHSSELHTEDGAIIWTLNIFLRSVIEPRKYLHLGLYEYSRALFYTEPKLAEVMAETALTYSEIEAITQFSETALKEFIGLPELDLSALTNVLYHTHADNFAAAYPTRYEKLDELVQRKVVPI</sequence>
<dbReference type="EMBL" id="JAATJH010000004">
    <property type="protein sequence ID" value="NJC27075.1"/>
    <property type="molecule type" value="Genomic_DNA"/>
</dbReference>
<keyword evidence="1" id="KW-0472">Membrane</keyword>
<accession>A0ABX0XCT5</accession>
<comment type="caution">
    <text evidence="2">The sequence shown here is derived from an EMBL/GenBank/DDBJ whole genome shotgun (WGS) entry which is preliminary data.</text>
</comment>
<dbReference type="Proteomes" id="UP000770785">
    <property type="component" value="Unassembled WGS sequence"/>
</dbReference>
<proteinExistence type="predicted"/>
<protein>
    <submittedName>
        <fullName evidence="2">Uncharacterized protein</fullName>
    </submittedName>
</protein>
<keyword evidence="1" id="KW-0812">Transmembrane</keyword>
<keyword evidence="1" id="KW-1133">Transmembrane helix</keyword>
<dbReference type="Gene3D" id="1.10.472.150">
    <property type="entry name" value="Glucose-regulated metallo-peptidase M90, N-terminal domain"/>
    <property type="match status" value="1"/>
</dbReference>
<reference evidence="2 3" key="1">
    <citation type="submission" date="2020-03" db="EMBL/GenBank/DDBJ databases">
        <title>Genomic Encyclopedia of Type Strains, Phase IV (KMG-IV): sequencing the most valuable type-strain genomes for metagenomic binning, comparative biology and taxonomic classification.</title>
        <authorList>
            <person name="Goeker M."/>
        </authorList>
    </citation>
    <scope>NUCLEOTIDE SEQUENCE [LARGE SCALE GENOMIC DNA]</scope>
    <source>
        <strain evidence="2 3">DSM 105096</strain>
    </source>
</reference>
<keyword evidence="3" id="KW-1185">Reference proteome</keyword>
<organism evidence="2 3">
    <name type="scientific">Neolewinella antarctica</name>
    <dbReference type="NCBI Taxonomy" id="442734"/>
    <lineage>
        <taxon>Bacteria</taxon>
        <taxon>Pseudomonadati</taxon>
        <taxon>Bacteroidota</taxon>
        <taxon>Saprospiria</taxon>
        <taxon>Saprospirales</taxon>
        <taxon>Lewinellaceae</taxon>
        <taxon>Neolewinella</taxon>
    </lineage>
</organism>
<gene>
    <name evidence="2" type="ORF">GGR27_002588</name>
</gene>
<dbReference type="InterPro" id="IPR042252">
    <property type="entry name" value="MtfA_N"/>
</dbReference>